<feature type="compositionally biased region" description="Polar residues" evidence="1">
    <location>
        <begin position="49"/>
        <end position="60"/>
    </location>
</feature>
<dbReference type="EMBL" id="JAULUE010002051">
    <property type="protein sequence ID" value="KAK5901651.1"/>
    <property type="molecule type" value="Genomic_DNA"/>
</dbReference>
<dbReference type="AlphaFoldDB" id="A0AAN8CCK0"/>
<gene>
    <name evidence="2" type="ORF">CesoFtcFv8_006993</name>
</gene>
<dbReference type="Proteomes" id="UP001335648">
    <property type="component" value="Unassembled WGS sequence"/>
</dbReference>
<name>A0AAN8CCK0_9TELE</name>
<keyword evidence="3" id="KW-1185">Reference proteome</keyword>
<reference evidence="2 3" key="1">
    <citation type="journal article" date="2023" name="Mol. Biol. Evol.">
        <title>Genomics of Secondarily Temperate Adaptation in the Only Non-Antarctic Icefish.</title>
        <authorList>
            <person name="Rivera-Colon A.G."/>
            <person name="Rayamajhi N."/>
            <person name="Minhas B.F."/>
            <person name="Madrigal G."/>
            <person name="Bilyk K.T."/>
            <person name="Yoon V."/>
            <person name="Hune M."/>
            <person name="Gregory S."/>
            <person name="Cheng C.H.C."/>
            <person name="Catchen J.M."/>
        </authorList>
    </citation>
    <scope>NUCLEOTIDE SEQUENCE [LARGE SCALE GENOMIC DNA]</scope>
    <source>
        <strain evidence="2">JC2023a</strain>
    </source>
</reference>
<evidence type="ECO:0000313" key="3">
    <source>
        <dbReference type="Proteomes" id="UP001335648"/>
    </source>
</evidence>
<protein>
    <submittedName>
        <fullName evidence="2">Uncharacterized protein</fullName>
    </submittedName>
</protein>
<feature type="region of interest" description="Disordered" evidence="1">
    <location>
        <begin position="23"/>
        <end position="94"/>
    </location>
</feature>
<accession>A0AAN8CCK0</accession>
<feature type="compositionally biased region" description="Polar residues" evidence="1">
    <location>
        <begin position="31"/>
        <end position="42"/>
    </location>
</feature>
<evidence type="ECO:0000313" key="2">
    <source>
        <dbReference type="EMBL" id="KAK5901651.1"/>
    </source>
</evidence>
<sequence>MPSVVQRVEGLGWVEHRIMPQAFHGRAKASSMRSTNEITTNGRRADDGTNPQKNNAIGRTQRQHNESPAKLQLASNNSTPCHLTRCPYVKRPDT</sequence>
<comment type="caution">
    <text evidence="2">The sequence shown here is derived from an EMBL/GenBank/DDBJ whole genome shotgun (WGS) entry which is preliminary data.</text>
</comment>
<organism evidence="2 3">
    <name type="scientific">Champsocephalus esox</name>
    <name type="common">pike icefish</name>
    <dbReference type="NCBI Taxonomy" id="159716"/>
    <lineage>
        <taxon>Eukaryota</taxon>
        <taxon>Metazoa</taxon>
        <taxon>Chordata</taxon>
        <taxon>Craniata</taxon>
        <taxon>Vertebrata</taxon>
        <taxon>Euteleostomi</taxon>
        <taxon>Actinopterygii</taxon>
        <taxon>Neopterygii</taxon>
        <taxon>Teleostei</taxon>
        <taxon>Neoteleostei</taxon>
        <taxon>Acanthomorphata</taxon>
        <taxon>Eupercaria</taxon>
        <taxon>Perciformes</taxon>
        <taxon>Notothenioidei</taxon>
        <taxon>Channichthyidae</taxon>
        <taxon>Champsocephalus</taxon>
    </lineage>
</organism>
<proteinExistence type="predicted"/>
<evidence type="ECO:0000256" key="1">
    <source>
        <dbReference type="SAM" id="MobiDB-lite"/>
    </source>
</evidence>